<evidence type="ECO:0000256" key="1">
    <source>
        <dbReference type="SAM" id="SignalP"/>
    </source>
</evidence>
<comment type="caution">
    <text evidence="2">The sequence shown here is derived from an EMBL/GenBank/DDBJ whole genome shotgun (WGS) entry which is preliminary data.</text>
</comment>
<dbReference type="Proteomes" id="UP000435112">
    <property type="component" value="Unassembled WGS sequence"/>
</dbReference>
<dbReference type="Proteomes" id="UP000429607">
    <property type="component" value="Unassembled WGS sequence"/>
</dbReference>
<organism evidence="2 5">
    <name type="scientific">Phytophthora rubi</name>
    <dbReference type="NCBI Taxonomy" id="129364"/>
    <lineage>
        <taxon>Eukaryota</taxon>
        <taxon>Sar</taxon>
        <taxon>Stramenopiles</taxon>
        <taxon>Oomycota</taxon>
        <taxon>Peronosporomycetes</taxon>
        <taxon>Peronosporales</taxon>
        <taxon>Peronosporaceae</taxon>
        <taxon>Phytophthora</taxon>
    </lineage>
</organism>
<sequence length="106" mass="11672">MSAFSCGALAGLLTIACSVGITLSPNLQDIHRKKALVVFPFHQVCSRNKRRCLDRSHSVLVTAIRRRIVCIASASASFATESTFPSTPASATTRSYCLYSRRNFFR</sequence>
<evidence type="ECO:0000313" key="2">
    <source>
        <dbReference type="EMBL" id="KAE8988285.1"/>
    </source>
</evidence>
<keyword evidence="1" id="KW-0732">Signal</keyword>
<evidence type="ECO:0000313" key="4">
    <source>
        <dbReference type="Proteomes" id="UP000429607"/>
    </source>
</evidence>
<dbReference type="EMBL" id="QXFV01002295">
    <property type="protein sequence ID" value="KAE8989857.1"/>
    <property type="molecule type" value="Genomic_DNA"/>
</dbReference>
<protein>
    <recommendedName>
        <fullName evidence="6">RxLR effector protein</fullName>
    </recommendedName>
</protein>
<proteinExistence type="predicted"/>
<evidence type="ECO:0008006" key="6">
    <source>
        <dbReference type="Google" id="ProtNLM"/>
    </source>
</evidence>
<feature type="chain" id="PRO_5036164522" description="RxLR effector protein" evidence="1">
    <location>
        <begin position="19"/>
        <end position="106"/>
    </location>
</feature>
<gene>
    <name evidence="3" type="ORF">PR001_g21656</name>
    <name evidence="2" type="ORF">PR002_g21814</name>
</gene>
<evidence type="ECO:0000313" key="5">
    <source>
        <dbReference type="Proteomes" id="UP000435112"/>
    </source>
</evidence>
<accession>A0A6A3J7F5</accession>
<evidence type="ECO:0000313" key="3">
    <source>
        <dbReference type="EMBL" id="KAE8989857.1"/>
    </source>
</evidence>
<feature type="signal peptide" evidence="1">
    <location>
        <begin position="1"/>
        <end position="18"/>
    </location>
</feature>
<name>A0A6A3J7F5_9STRA</name>
<reference evidence="4 5" key="1">
    <citation type="submission" date="2018-09" db="EMBL/GenBank/DDBJ databases">
        <title>Genomic investigation of the strawberry pathogen Phytophthora fragariae indicates pathogenicity is determined by transcriptional variation in three key races.</title>
        <authorList>
            <person name="Adams T.M."/>
            <person name="Armitage A.D."/>
            <person name="Sobczyk M.K."/>
            <person name="Bates H.J."/>
            <person name="Dunwell J.M."/>
            <person name="Nellist C.F."/>
            <person name="Harrison R.J."/>
        </authorList>
    </citation>
    <scope>NUCLEOTIDE SEQUENCE [LARGE SCALE GENOMIC DNA]</scope>
    <source>
        <strain evidence="3 4">SCRP249</strain>
        <strain evidence="2 5">SCRP324</strain>
    </source>
</reference>
<dbReference type="EMBL" id="QXFU01002254">
    <property type="protein sequence ID" value="KAE8988285.1"/>
    <property type="molecule type" value="Genomic_DNA"/>
</dbReference>
<dbReference type="AlphaFoldDB" id="A0A6A3J7F5"/>